<dbReference type="EMBL" id="ACWF01000020">
    <property type="protein sequence ID" value="EHL79286.1"/>
    <property type="molecule type" value="Genomic_DNA"/>
</dbReference>
<accession>G9QHT9</accession>
<comment type="caution">
    <text evidence="1">The sequence shown here is derived from an EMBL/GenBank/DDBJ whole genome shotgun (WGS) entry which is preliminary data.</text>
</comment>
<name>G9QHT9_9BACI</name>
<evidence type="ECO:0000313" key="1">
    <source>
        <dbReference type="EMBL" id="EHL79286.1"/>
    </source>
</evidence>
<dbReference type="GO" id="GO:0009055">
    <property type="term" value="F:electron transfer activity"/>
    <property type="evidence" value="ECO:0007669"/>
    <property type="project" value="InterPro"/>
</dbReference>
<organism evidence="1 2">
    <name type="scientific">Bacillus smithii 7_3_47FAA</name>
    <dbReference type="NCBI Taxonomy" id="665952"/>
    <lineage>
        <taxon>Bacteria</taxon>
        <taxon>Bacillati</taxon>
        <taxon>Bacillota</taxon>
        <taxon>Bacilli</taxon>
        <taxon>Bacillales</taxon>
        <taxon>Bacillaceae</taxon>
        <taxon>Bacillus</taxon>
    </lineage>
</organism>
<dbReference type="GO" id="GO:0004130">
    <property type="term" value="F:cytochrome-c peroxidase activity"/>
    <property type="evidence" value="ECO:0007669"/>
    <property type="project" value="TreeGrafter"/>
</dbReference>
<gene>
    <name evidence="1" type="ORF">HMPREF1015_01303</name>
</gene>
<dbReference type="AlphaFoldDB" id="G9QHT9"/>
<proteinExistence type="predicted"/>
<dbReference type="PANTHER" id="PTHR30600">
    <property type="entry name" value="CYTOCHROME C PEROXIDASE-RELATED"/>
    <property type="match status" value="1"/>
</dbReference>
<keyword evidence="2" id="KW-1185">Reference proteome</keyword>
<dbReference type="InterPro" id="IPR051395">
    <property type="entry name" value="Cytochrome_c_Peroxidase/MauG"/>
</dbReference>
<dbReference type="PATRIC" id="fig|665952.3.peg.495"/>
<dbReference type="Proteomes" id="UP000011747">
    <property type="component" value="Unassembled WGS sequence"/>
</dbReference>
<dbReference type="SUPFAM" id="SSF46626">
    <property type="entry name" value="Cytochrome c"/>
    <property type="match status" value="1"/>
</dbReference>
<reference evidence="1 2" key="1">
    <citation type="submission" date="2011-09" db="EMBL/GenBank/DDBJ databases">
        <title>The Genome Sequence of Bacillus smithii 7_3_47FAA.</title>
        <authorList>
            <consortium name="The Broad Institute Genome Sequencing Platform"/>
            <person name="Earl A."/>
            <person name="Ward D."/>
            <person name="Feldgarden M."/>
            <person name="Gevers D."/>
            <person name="Daigneault M."/>
            <person name="Strauss J."/>
            <person name="Allen-Vercoe E."/>
            <person name="Young S.K."/>
            <person name="Zeng Q."/>
            <person name="Gargeya S."/>
            <person name="Fitzgerald M."/>
            <person name="Haas B."/>
            <person name="Abouelleil A."/>
            <person name="Alvarado L."/>
            <person name="Arachchi H.M."/>
            <person name="Berlin A."/>
            <person name="Brown A."/>
            <person name="Chapman S.B."/>
            <person name="Chen Z."/>
            <person name="Dunbar C."/>
            <person name="Freedman E."/>
            <person name="Gearin G."/>
            <person name="Goldberg J."/>
            <person name="Griggs A."/>
            <person name="Gujja S."/>
            <person name="Heiman D."/>
            <person name="Howarth C."/>
            <person name="Larson L."/>
            <person name="Lui A."/>
            <person name="MacDonald P.J.P."/>
            <person name="Montmayeur A."/>
            <person name="Murphy C."/>
            <person name="Neiman D."/>
            <person name="Pearson M."/>
            <person name="Priest M."/>
            <person name="Roberts A."/>
            <person name="Saif S."/>
            <person name="Shea T."/>
            <person name="Shenoy N."/>
            <person name="Sisk P."/>
            <person name="Stolte C."/>
            <person name="Sykes S."/>
            <person name="Wortman J."/>
            <person name="Nusbaum C."/>
            <person name="Birren B."/>
        </authorList>
    </citation>
    <scope>NUCLEOTIDE SEQUENCE [LARGE SCALE GENOMIC DNA]</scope>
    <source>
        <strain evidence="1 2">7_3_47FAA</strain>
    </source>
</reference>
<sequence>MEGAPNSDLNAGLLLALAPNTAAYFTHANISNFSQFLQKQGNLKLPNKEKLEESVDKTLLLWPPGNFDSTIDLKGNPAQIPSPFTFQNFPYSWSGFGMAGSFHGLTVFNNNVHAQNSDSLSQADIAEPLFDIEKETYIGTILQNAANPTFRFDPRKGKSPSAFFAEVDPTPLAPGINEMVKPPTFPNVSPVAPDGLIVSSPGFHFNEQNNAMSAFQNVLVPPKPNITISNSETDDGYNVFSKAGYIKCHAGSYFTNHQIIPADEIGTEPSRAKALAKTAKIFAEPLLYSPTENVPIRKNARVLKSPMNNTDEQQLRLGFAHDGKGGYKTPSLIGLYWQAPYLHDGGVAVGYEHNYGLTGTLLKGKPVDPYRSIIALVDRKERQKVIKANASLHSVHITGAGHSFWVDQESGFTKKEQIALVKYLLSLNKGRTEQQ</sequence>
<dbReference type="HOGENOM" id="CLU_027793_0_0_9"/>
<dbReference type="Gene3D" id="1.10.760.10">
    <property type="entry name" value="Cytochrome c-like domain"/>
    <property type="match status" value="1"/>
</dbReference>
<protein>
    <submittedName>
        <fullName evidence="1">Uncharacterized protein</fullName>
    </submittedName>
</protein>
<dbReference type="GO" id="GO:0020037">
    <property type="term" value="F:heme binding"/>
    <property type="evidence" value="ECO:0007669"/>
    <property type="project" value="InterPro"/>
</dbReference>
<evidence type="ECO:0000313" key="2">
    <source>
        <dbReference type="Proteomes" id="UP000011747"/>
    </source>
</evidence>
<dbReference type="InterPro" id="IPR036909">
    <property type="entry name" value="Cyt_c-like_dom_sf"/>
</dbReference>